<dbReference type="Pfam" id="PF09626">
    <property type="entry name" value="DHC"/>
    <property type="match status" value="1"/>
</dbReference>
<evidence type="ECO:0000256" key="1">
    <source>
        <dbReference type="SAM" id="SignalP"/>
    </source>
</evidence>
<evidence type="ECO:0000313" key="3">
    <source>
        <dbReference type="Proteomes" id="UP000574067"/>
    </source>
</evidence>
<dbReference type="RefSeq" id="WP_169163450.1">
    <property type="nucleotide sequence ID" value="NZ_JABBFW010000034.1"/>
</dbReference>
<keyword evidence="1" id="KW-0732">Signal</keyword>
<dbReference type="InterPro" id="IPR018588">
    <property type="entry name" value="Dihaem_cytochrome-c"/>
</dbReference>
<comment type="caution">
    <text evidence="2">The sequence shown here is derived from an EMBL/GenBank/DDBJ whole genome shotgun (WGS) entry which is preliminary data.</text>
</comment>
<dbReference type="Proteomes" id="UP000574067">
    <property type="component" value="Unassembled WGS sequence"/>
</dbReference>
<organism evidence="2 3">
    <name type="scientific">Azohydromonas caseinilytica</name>
    <dbReference type="NCBI Taxonomy" id="2728836"/>
    <lineage>
        <taxon>Bacteria</taxon>
        <taxon>Pseudomonadati</taxon>
        <taxon>Pseudomonadota</taxon>
        <taxon>Betaproteobacteria</taxon>
        <taxon>Burkholderiales</taxon>
        <taxon>Sphaerotilaceae</taxon>
        <taxon>Azohydromonas</taxon>
    </lineage>
</organism>
<accession>A0A848FHD5</accession>
<sequence>MNAPFHALPPPRSLPWAASLLLALAAALPAQADERQLLPANTPKAYTQECASCHTAYPPGMLPAPSWQRVMSGLDKHYGTDASLDEKTVQQLATWLQAHAGTYKRVAEQPPQDRITQANWFKREHREIDAAVWKHASVRSAANCAACHSGAERGNFSEHGLRFPAGLDERYRRAWQD</sequence>
<feature type="chain" id="PRO_5032772317" evidence="1">
    <location>
        <begin position="33"/>
        <end position="177"/>
    </location>
</feature>
<dbReference type="SUPFAM" id="SSF48695">
    <property type="entry name" value="Multiheme cytochromes"/>
    <property type="match status" value="1"/>
</dbReference>
<reference evidence="2 3" key="1">
    <citation type="submission" date="2020-04" db="EMBL/GenBank/DDBJ databases">
        <title>Azohydromonas sp. isolated from soil.</title>
        <authorList>
            <person name="Dahal R.H."/>
        </authorList>
    </citation>
    <scope>NUCLEOTIDE SEQUENCE [LARGE SCALE GENOMIC DNA]</scope>
    <source>
        <strain evidence="2 3">G-1-1-14</strain>
    </source>
</reference>
<evidence type="ECO:0000313" key="2">
    <source>
        <dbReference type="EMBL" id="NML18556.1"/>
    </source>
</evidence>
<dbReference type="AlphaFoldDB" id="A0A848FHD5"/>
<feature type="signal peptide" evidence="1">
    <location>
        <begin position="1"/>
        <end position="32"/>
    </location>
</feature>
<protein>
    <submittedName>
        <fullName evidence="2">Cytochrome C</fullName>
    </submittedName>
</protein>
<dbReference type="EMBL" id="JABBFW010000034">
    <property type="protein sequence ID" value="NML18556.1"/>
    <property type="molecule type" value="Genomic_DNA"/>
</dbReference>
<proteinExistence type="predicted"/>
<gene>
    <name evidence="2" type="ORF">HHL10_26665</name>
</gene>
<dbReference type="InterPro" id="IPR036280">
    <property type="entry name" value="Multihaem_cyt_sf"/>
</dbReference>
<name>A0A848FHD5_9BURK</name>
<keyword evidence="3" id="KW-1185">Reference proteome</keyword>